<keyword evidence="3" id="KW-1185">Reference proteome</keyword>
<feature type="signal peptide" evidence="2">
    <location>
        <begin position="1"/>
        <end position="21"/>
    </location>
</feature>
<protein>
    <submittedName>
        <fullName evidence="4">Uncharacterized protein</fullName>
    </submittedName>
</protein>
<feature type="compositionally biased region" description="Basic and acidic residues" evidence="1">
    <location>
        <begin position="90"/>
        <end position="107"/>
    </location>
</feature>
<proteinExistence type="predicted"/>
<dbReference type="AlphaFoldDB" id="A0A5S6QI49"/>
<reference evidence="4" key="1">
    <citation type="submission" date="2019-12" db="UniProtKB">
        <authorList>
            <consortium name="WormBaseParasite"/>
        </authorList>
    </citation>
    <scope>IDENTIFICATION</scope>
</reference>
<dbReference type="WBParaSite" id="TMUE_2000006873.1">
    <property type="protein sequence ID" value="TMUE_2000006873.1"/>
    <property type="gene ID" value="WBGene00293665"/>
</dbReference>
<dbReference type="Proteomes" id="UP000046395">
    <property type="component" value="Unassembled WGS sequence"/>
</dbReference>
<organism evidence="3 4">
    <name type="scientific">Trichuris muris</name>
    <name type="common">Mouse whipworm</name>
    <dbReference type="NCBI Taxonomy" id="70415"/>
    <lineage>
        <taxon>Eukaryota</taxon>
        <taxon>Metazoa</taxon>
        <taxon>Ecdysozoa</taxon>
        <taxon>Nematoda</taxon>
        <taxon>Enoplea</taxon>
        <taxon>Dorylaimia</taxon>
        <taxon>Trichinellida</taxon>
        <taxon>Trichuridae</taxon>
        <taxon>Trichuris</taxon>
    </lineage>
</organism>
<feature type="region of interest" description="Disordered" evidence="1">
    <location>
        <begin position="49"/>
        <end position="128"/>
    </location>
</feature>
<keyword evidence="2" id="KW-0732">Signal</keyword>
<feature type="chain" id="PRO_5024450042" evidence="2">
    <location>
        <begin position="22"/>
        <end position="128"/>
    </location>
</feature>
<evidence type="ECO:0000256" key="1">
    <source>
        <dbReference type="SAM" id="MobiDB-lite"/>
    </source>
</evidence>
<evidence type="ECO:0000313" key="3">
    <source>
        <dbReference type="Proteomes" id="UP000046395"/>
    </source>
</evidence>
<evidence type="ECO:0000313" key="4">
    <source>
        <dbReference type="WBParaSite" id="TMUE_2000006873.1"/>
    </source>
</evidence>
<feature type="compositionally biased region" description="Polar residues" evidence="1">
    <location>
        <begin position="80"/>
        <end position="89"/>
    </location>
</feature>
<accession>A0A5S6QI49</accession>
<evidence type="ECO:0000256" key="2">
    <source>
        <dbReference type="SAM" id="SignalP"/>
    </source>
</evidence>
<sequence>MRVTTFWLFSIVLCTLACGTARRKVLKVQKRKYQTPLLSMGTYRELESDGDFANASAEDSEGSSGSSGGSTEEEQRESETINARQQVPENKQENQKRAGHSVRENNSRVRLAQRRHKLRDLQSGRSKW</sequence>
<name>A0A5S6QI49_TRIMR</name>